<dbReference type="EMBL" id="JAHBCL010000005">
    <property type="protein sequence ID" value="MBS7525796.1"/>
    <property type="molecule type" value="Genomic_DNA"/>
</dbReference>
<reference evidence="1 2" key="1">
    <citation type="submission" date="2021-05" db="EMBL/GenBank/DDBJ databases">
        <title>Fusibacter ferrireducens sp. nov., an anaerobic, sulfur- and Fe-reducing bacterium isolated from the mangrove sediment.</title>
        <authorList>
            <person name="Qiu D."/>
        </authorList>
    </citation>
    <scope>NUCLEOTIDE SEQUENCE [LARGE SCALE GENOMIC DNA]</scope>
    <source>
        <strain evidence="1 2">DSM 12116</strain>
    </source>
</reference>
<dbReference type="Proteomes" id="UP000746471">
    <property type="component" value="Unassembled WGS sequence"/>
</dbReference>
<comment type="caution">
    <text evidence="1">The sequence shown here is derived from an EMBL/GenBank/DDBJ whole genome shotgun (WGS) entry which is preliminary data.</text>
</comment>
<evidence type="ECO:0000313" key="2">
    <source>
        <dbReference type="Proteomes" id="UP000746471"/>
    </source>
</evidence>
<organism evidence="1 2">
    <name type="scientific">Fusibacter paucivorans</name>
    <dbReference type="NCBI Taxonomy" id="76009"/>
    <lineage>
        <taxon>Bacteria</taxon>
        <taxon>Bacillati</taxon>
        <taxon>Bacillota</taxon>
        <taxon>Clostridia</taxon>
        <taxon>Eubacteriales</taxon>
        <taxon>Eubacteriales Family XII. Incertae Sedis</taxon>
        <taxon>Fusibacter</taxon>
    </lineage>
</organism>
<name>A0ABS5PMH8_9FIRM</name>
<proteinExistence type="predicted"/>
<gene>
    <name evidence="1" type="ORF">KHM83_03795</name>
</gene>
<protein>
    <submittedName>
        <fullName evidence="1">MerR family transcriptional regulator</fullName>
    </submittedName>
</protein>
<keyword evidence="2" id="KW-1185">Reference proteome</keyword>
<sequence>MSENKLNSLRNCKKCGRLFSSVDGSALCSRCNDNVDDSFTRVREYIYDNPTSSVKDVSHGTGVDADAILKWIREGKITLSDNSNIAFCERCGSPTEGARFCGKCVRELTSGLKKGIEDTAGPAIKHRGMHIKEEKE</sequence>
<dbReference type="RefSeq" id="WP_213235581.1">
    <property type="nucleotide sequence ID" value="NZ_JAHBCL010000005.1"/>
</dbReference>
<evidence type="ECO:0000313" key="1">
    <source>
        <dbReference type="EMBL" id="MBS7525796.1"/>
    </source>
</evidence>
<accession>A0ABS5PMH8</accession>